<dbReference type="PROSITE" id="PS50005">
    <property type="entry name" value="TPR"/>
    <property type="match status" value="2"/>
</dbReference>
<dbReference type="SUPFAM" id="SSF52540">
    <property type="entry name" value="P-loop containing nucleoside triphosphate hydrolases"/>
    <property type="match status" value="1"/>
</dbReference>
<dbReference type="PANTHER" id="PTHR45641">
    <property type="entry name" value="TETRATRICOPEPTIDE REPEAT PROTEIN (AFU_ORTHOLOGUE AFUA_6G03870)"/>
    <property type="match status" value="1"/>
</dbReference>
<feature type="repeat" description="TPR" evidence="3">
    <location>
        <begin position="962"/>
        <end position="995"/>
    </location>
</feature>
<dbReference type="OrthoDB" id="2986817at2"/>
<dbReference type="RefSeq" id="WP_127193599.1">
    <property type="nucleotide sequence ID" value="NZ_RZNY01000016.1"/>
</dbReference>
<dbReference type="EMBL" id="RZNY01000016">
    <property type="protein sequence ID" value="RUT43977.1"/>
    <property type="molecule type" value="Genomic_DNA"/>
</dbReference>
<evidence type="ECO:0000313" key="5">
    <source>
        <dbReference type="EMBL" id="RUT43977.1"/>
    </source>
</evidence>
<evidence type="ECO:0000256" key="3">
    <source>
        <dbReference type="PROSITE-ProRule" id="PRU00339"/>
    </source>
</evidence>
<evidence type="ECO:0000313" key="6">
    <source>
        <dbReference type="Proteomes" id="UP000279446"/>
    </source>
</evidence>
<evidence type="ECO:0000259" key="4">
    <source>
        <dbReference type="Pfam" id="PF24883"/>
    </source>
</evidence>
<protein>
    <submittedName>
        <fullName evidence="5">Tetratricopeptide repeat protein</fullName>
    </submittedName>
</protein>
<dbReference type="AlphaFoldDB" id="A0A3S1DFV3"/>
<name>A0A3S1DFV3_9BACL</name>
<keyword evidence="2 3" id="KW-0802">TPR repeat</keyword>
<dbReference type="InterPro" id="IPR056884">
    <property type="entry name" value="NPHP3-like_N"/>
</dbReference>
<dbReference type="InterPro" id="IPR011990">
    <property type="entry name" value="TPR-like_helical_dom_sf"/>
</dbReference>
<organism evidence="5 6">
    <name type="scientific">Paenibacillus anaericanus</name>
    <dbReference type="NCBI Taxonomy" id="170367"/>
    <lineage>
        <taxon>Bacteria</taxon>
        <taxon>Bacillati</taxon>
        <taxon>Bacillota</taxon>
        <taxon>Bacilli</taxon>
        <taxon>Bacillales</taxon>
        <taxon>Paenibacillaceae</taxon>
        <taxon>Paenibacillus</taxon>
    </lineage>
</organism>
<dbReference type="PANTHER" id="PTHR45641:SF19">
    <property type="entry name" value="NEPHROCYSTIN-3"/>
    <property type="match status" value="1"/>
</dbReference>
<dbReference type="Pfam" id="PF24883">
    <property type="entry name" value="NPHP3_N"/>
    <property type="match status" value="1"/>
</dbReference>
<dbReference type="SMART" id="SM00028">
    <property type="entry name" value="TPR"/>
    <property type="match status" value="4"/>
</dbReference>
<keyword evidence="1" id="KW-0677">Repeat</keyword>
<accession>A0A3S1DFV3</accession>
<sequence length="1099" mass="126779">MQFGLKYVCRNENCDYQEVTVSKSWYSRLADDPQLWNIAILQEGPSIIAQQYEKLRRLLSAGSTYGAQLKLKDMFEMLVKFSTLLLVSEMVEVEKNSSEYNEILSFMTSKPLSLGDWQHVAYKLIDTNRSSNSRLIGILKDIHGIYTKYNIVSWRNDKIGHGALLLDDSLDFQIDIEKKVHTIVEHFHRCEELYSGVRILLRNNYNSFFLIGSGDTYSESMVDEKLIVQFDGKEIKLEPFVQYIDNNVYLFDSYYSMKSTASFINYSTGHKKKQKPTTLTDIYNSMQRKHTSMIATASAENDIYIRSQADTINRIMSSEDLIEFKFLLEDLKRAIEENDRGYILLEMANGMGKSTFAKMLDPLVYDLVRLDNIVCRTYYINDIFSHVPSIFVSKLSDLLRQLDRSGEMLDGDIPNIDVESAASEKNVSKLLNTLFTAHKKYKSAEKMILIVDGVDEIPARSGKSIFDMLPSPEMLDDGIYILITCRMDEQLSLFTKDKLALISFIKKMSVEPTDPRYQEMLEEFVDFKLKEQKLKPITEDVKKLIQISEGSFIHLRILIKAYLEKGMEAVHASPIKAEEHFLELLSRMYGEQYFREMLGVLMSLSFSAVSPSIKQLSQTFGEEEISFKFLCFLNELKPLLDIRRTGKGNLISIHRKELREILEDKYEPAIDQYMTKLIEGVHFIIGNTQERPLEDDEAVYIVNALTALLNRNHDTFGSKIGERISPIFRLLSYHFQQGGAYSSEQQQQCYYLLYTHINLAIRALAKAQIPFNPDDYLFLMETISKLLINANMLDVAVEKLEEGLFLLEEQHISVGQLPLSECYNSLATLYSKQGIKSKAEQYFMRAKMERNNIKGNTIDSKVRVLKSELVQMLNEAIFYKNRNKSNEALTILKQLERKISRFEEQGGDGKLIVSEKINMLKTACNIFKRTNPQDALNLAIKARELLPYMYKQDEILARGTESDLLLNLGQVYRQLEMPDKAINCFDEAIKMNMRVLQLGGTVVPEEMVKLYNSKGNIQYDENNYKQAITLYSQAIEQYEEFTAQGRQISTTLFFQILISRRNAYQAEGNFEKAESDFQRASEIKYDRELTAYTLQGKLK</sequence>
<dbReference type="Proteomes" id="UP000279446">
    <property type="component" value="Unassembled WGS sequence"/>
</dbReference>
<comment type="caution">
    <text evidence="5">The sequence shown here is derived from an EMBL/GenBank/DDBJ whole genome shotgun (WGS) entry which is preliminary data.</text>
</comment>
<dbReference type="Gene3D" id="1.25.40.10">
    <property type="entry name" value="Tetratricopeptide repeat domain"/>
    <property type="match status" value="2"/>
</dbReference>
<reference evidence="5 6" key="1">
    <citation type="submission" date="2018-12" db="EMBL/GenBank/DDBJ databases">
        <authorList>
            <person name="Sun L."/>
            <person name="Chen Z."/>
        </authorList>
    </citation>
    <scope>NUCLEOTIDE SEQUENCE [LARGE SCALE GENOMIC DNA]</scope>
    <source>
        <strain evidence="5 6">DSM 15890</strain>
    </source>
</reference>
<proteinExistence type="predicted"/>
<dbReference type="InterPro" id="IPR019734">
    <property type="entry name" value="TPR_rpt"/>
</dbReference>
<dbReference type="InterPro" id="IPR027417">
    <property type="entry name" value="P-loop_NTPase"/>
</dbReference>
<dbReference type="SUPFAM" id="SSF48452">
    <property type="entry name" value="TPR-like"/>
    <property type="match status" value="2"/>
</dbReference>
<dbReference type="Pfam" id="PF13181">
    <property type="entry name" value="TPR_8"/>
    <property type="match status" value="2"/>
</dbReference>
<evidence type="ECO:0000256" key="1">
    <source>
        <dbReference type="ARBA" id="ARBA00022737"/>
    </source>
</evidence>
<gene>
    <name evidence="5" type="ORF">EJP82_18770</name>
</gene>
<keyword evidence="6" id="KW-1185">Reference proteome</keyword>
<feature type="domain" description="Nephrocystin 3-like N-terminal" evidence="4">
    <location>
        <begin position="337"/>
        <end position="486"/>
    </location>
</feature>
<feature type="repeat" description="TPR" evidence="3">
    <location>
        <begin position="1008"/>
        <end position="1041"/>
    </location>
</feature>
<dbReference type="Gene3D" id="3.40.50.300">
    <property type="entry name" value="P-loop containing nucleotide triphosphate hydrolases"/>
    <property type="match status" value="1"/>
</dbReference>
<evidence type="ECO:0000256" key="2">
    <source>
        <dbReference type="ARBA" id="ARBA00022803"/>
    </source>
</evidence>